<dbReference type="eggNOG" id="COG0395">
    <property type="taxonomic scope" value="Bacteria"/>
</dbReference>
<keyword evidence="10" id="KW-1185">Reference proteome</keyword>
<evidence type="ECO:0000256" key="6">
    <source>
        <dbReference type="ARBA" id="ARBA00023136"/>
    </source>
</evidence>
<comment type="similarity">
    <text evidence="7">Belongs to the binding-protein-dependent transport system permease family.</text>
</comment>
<accession>G8QSC0</accession>
<dbReference type="InterPro" id="IPR035906">
    <property type="entry name" value="MetI-like_sf"/>
</dbReference>
<evidence type="ECO:0000313" key="9">
    <source>
        <dbReference type="EMBL" id="AEV30050.1"/>
    </source>
</evidence>
<feature type="domain" description="ABC transmembrane type-1" evidence="8">
    <location>
        <begin position="71"/>
        <end position="260"/>
    </location>
</feature>
<proteinExistence type="inferred from homology"/>
<dbReference type="PANTHER" id="PTHR43744:SF2">
    <property type="entry name" value="ARABINOOLIGOSACCHARIDES TRANSPORT SYSTEM PERMEASE PROTEIN ARAQ"/>
    <property type="match status" value="1"/>
</dbReference>
<feature type="transmembrane region" description="Helical" evidence="7">
    <location>
        <begin position="77"/>
        <end position="96"/>
    </location>
</feature>
<dbReference type="GO" id="GO:0005886">
    <property type="term" value="C:plasma membrane"/>
    <property type="evidence" value="ECO:0007669"/>
    <property type="project" value="UniProtKB-SubCell"/>
</dbReference>
<evidence type="ECO:0000256" key="5">
    <source>
        <dbReference type="ARBA" id="ARBA00022989"/>
    </source>
</evidence>
<evidence type="ECO:0000256" key="7">
    <source>
        <dbReference type="RuleBase" id="RU363032"/>
    </source>
</evidence>
<reference evidence="9 10" key="1">
    <citation type="submission" date="2011-11" db="EMBL/GenBank/DDBJ databases">
        <title>Complete sequence of Spirochaeta sp. grapes.</title>
        <authorList>
            <consortium name="US DOE Joint Genome Institute"/>
            <person name="Lucas S."/>
            <person name="Han J."/>
            <person name="Lapidus A."/>
            <person name="Cheng J.-F."/>
            <person name="Goodwin L."/>
            <person name="Pitluck S."/>
            <person name="Peters L."/>
            <person name="Ovchinnikova G."/>
            <person name="Munk A.C."/>
            <person name="Detter J.C."/>
            <person name="Han C."/>
            <person name="Tapia R."/>
            <person name="Land M."/>
            <person name="Hauser L."/>
            <person name="Kyrpides N."/>
            <person name="Ivanova N."/>
            <person name="Pagani I."/>
            <person name="Ritalahtilisa K."/>
            <person name="Loeffler F."/>
            <person name="Woyke T."/>
        </authorList>
    </citation>
    <scope>NUCLEOTIDE SEQUENCE [LARGE SCALE GENOMIC DNA]</scope>
    <source>
        <strain evidence="10">ATCC BAA-1885 / DSM 22778 / Grapes</strain>
    </source>
</reference>
<feature type="transmembrane region" description="Helical" evidence="7">
    <location>
        <begin position="108"/>
        <end position="133"/>
    </location>
</feature>
<dbReference type="Gene3D" id="1.10.3720.10">
    <property type="entry name" value="MetI-like"/>
    <property type="match status" value="1"/>
</dbReference>
<protein>
    <submittedName>
        <fullName evidence="9">ABC-type sugar transport system, permease component</fullName>
    </submittedName>
</protein>
<name>G8QSC0_SPHPG</name>
<keyword evidence="9" id="KW-0762">Sugar transport</keyword>
<evidence type="ECO:0000256" key="4">
    <source>
        <dbReference type="ARBA" id="ARBA00022692"/>
    </source>
</evidence>
<keyword evidence="2 7" id="KW-0813">Transport</keyword>
<dbReference type="KEGG" id="sgp:SpiGrapes_2274"/>
<feature type="transmembrane region" description="Helical" evidence="7">
    <location>
        <begin position="181"/>
        <end position="203"/>
    </location>
</feature>
<dbReference type="PANTHER" id="PTHR43744">
    <property type="entry name" value="ABC TRANSPORTER PERMEASE PROTEIN MG189-RELATED-RELATED"/>
    <property type="match status" value="1"/>
</dbReference>
<keyword evidence="6 7" id="KW-0472">Membrane</keyword>
<feature type="transmembrane region" description="Helical" evidence="7">
    <location>
        <begin position="239"/>
        <end position="260"/>
    </location>
</feature>
<dbReference type="InterPro" id="IPR000515">
    <property type="entry name" value="MetI-like"/>
</dbReference>
<evidence type="ECO:0000259" key="8">
    <source>
        <dbReference type="PROSITE" id="PS50928"/>
    </source>
</evidence>
<evidence type="ECO:0000313" key="10">
    <source>
        <dbReference type="Proteomes" id="UP000005632"/>
    </source>
</evidence>
<dbReference type="RefSeq" id="WP_014270891.1">
    <property type="nucleotide sequence ID" value="NC_016633.1"/>
</dbReference>
<sequence>MKKTKKTSFTMIFVYIFLTISAIFSISPFLWIIIGSTNDAHAIVTGKLTFGNQLATNFKNLFGSVNMGIALGNSARIAFFTVLLTLTTTSMAAYGFQMYKTRHKENTYSFFLLTMMVPFASLMIPLFQIIVLLRMLNSLSAIILVTSASVFMIFFFRQSFMNYPTEILQAARVDGANEFRIFVTIFIPSMKSTYAAAAIYSFMNSWNAYIWPLIVLQTNDKRTATLLISSLSSAYNPDYGVIMTGIAVATLPVIIVFFAFQKQFVQGMVGSVKQ</sequence>
<dbReference type="STRING" id="158190.SpiGrapes_2274"/>
<organism evidence="9 10">
    <name type="scientific">Sphaerochaeta pleomorpha (strain ATCC BAA-1885 / DSM 22778 / Grapes)</name>
    <dbReference type="NCBI Taxonomy" id="158190"/>
    <lineage>
        <taxon>Bacteria</taxon>
        <taxon>Pseudomonadati</taxon>
        <taxon>Spirochaetota</taxon>
        <taxon>Spirochaetia</taxon>
        <taxon>Spirochaetales</taxon>
        <taxon>Sphaerochaetaceae</taxon>
        <taxon>Sphaerochaeta</taxon>
    </lineage>
</organism>
<evidence type="ECO:0000256" key="2">
    <source>
        <dbReference type="ARBA" id="ARBA00022448"/>
    </source>
</evidence>
<dbReference type="Pfam" id="PF00528">
    <property type="entry name" value="BPD_transp_1"/>
    <property type="match status" value="1"/>
</dbReference>
<dbReference type="CDD" id="cd06261">
    <property type="entry name" value="TM_PBP2"/>
    <property type="match status" value="1"/>
</dbReference>
<dbReference type="EMBL" id="CP003155">
    <property type="protein sequence ID" value="AEV30050.1"/>
    <property type="molecule type" value="Genomic_DNA"/>
</dbReference>
<keyword evidence="5 7" id="KW-1133">Transmembrane helix</keyword>
<keyword evidence="4 7" id="KW-0812">Transmembrane</keyword>
<dbReference type="OrthoDB" id="9773467at2"/>
<evidence type="ECO:0000256" key="1">
    <source>
        <dbReference type="ARBA" id="ARBA00004651"/>
    </source>
</evidence>
<evidence type="ECO:0000256" key="3">
    <source>
        <dbReference type="ARBA" id="ARBA00022475"/>
    </source>
</evidence>
<keyword evidence="3" id="KW-1003">Cell membrane</keyword>
<dbReference type="GO" id="GO:0055085">
    <property type="term" value="P:transmembrane transport"/>
    <property type="evidence" value="ECO:0007669"/>
    <property type="project" value="InterPro"/>
</dbReference>
<comment type="subcellular location">
    <subcellularLocation>
        <location evidence="1 7">Cell membrane</location>
        <topology evidence="1 7">Multi-pass membrane protein</topology>
    </subcellularLocation>
</comment>
<gene>
    <name evidence="9" type="ordered locus">SpiGrapes_2274</name>
</gene>
<dbReference type="Proteomes" id="UP000005632">
    <property type="component" value="Chromosome"/>
</dbReference>
<feature type="transmembrane region" description="Helical" evidence="7">
    <location>
        <begin position="139"/>
        <end position="160"/>
    </location>
</feature>
<dbReference type="PROSITE" id="PS50928">
    <property type="entry name" value="ABC_TM1"/>
    <property type="match status" value="1"/>
</dbReference>
<dbReference type="HOGENOM" id="CLU_016047_1_1_12"/>
<dbReference type="AlphaFoldDB" id="G8QSC0"/>
<dbReference type="SUPFAM" id="SSF161098">
    <property type="entry name" value="MetI-like"/>
    <property type="match status" value="1"/>
</dbReference>
<feature type="transmembrane region" description="Helical" evidence="7">
    <location>
        <begin position="12"/>
        <end position="34"/>
    </location>
</feature>